<evidence type="ECO:0000256" key="1">
    <source>
        <dbReference type="ARBA" id="ARBA00005010"/>
    </source>
</evidence>
<dbReference type="EC" id="1.3.1.76" evidence="2"/>
<dbReference type="GO" id="GO:0043115">
    <property type="term" value="F:precorrin-2 dehydrogenase activity"/>
    <property type="evidence" value="ECO:0007669"/>
    <property type="project" value="UniProtKB-EC"/>
</dbReference>
<evidence type="ECO:0000313" key="8">
    <source>
        <dbReference type="EMBL" id="MBD3326918.1"/>
    </source>
</evidence>
<organism evidence="8 9">
    <name type="scientific">candidate division KSB3 bacterium</name>
    <dbReference type="NCBI Taxonomy" id="2044937"/>
    <lineage>
        <taxon>Bacteria</taxon>
        <taxon>candidate division KSB3</taxon>
    </lineage>
</organism>
<dbReference type="Proteomes" id="UP000649604">
    <property type="component" value="Unassembled WGS sequence"/>
</dbReference>
<proteinExistence type="predicted"/>
<evidence type="ECO:0000256" key="2">
    <source>
        <dbReference type="ARBA" id="ARBA00012400"/>
    </source>
</evidence>
<evidence type="ECO:0000259" key="7">
    <source>
        <dbReference type="Pfam" id="PF14824"/>
    </source>
</evidence>
<dbReference type="AlphaFoldDB" id="A0A9D5JZ64"/>
<dbReference type="PANTHER" id="PTHR35330:SF1">
    <property type="entry name" value="SIROHEME BIOSYNTHESIS PROTEIN MET8"/>
    <property type="match status" value="1"/>
</dbReference>
<dbReference type="SUPFAM" id="SSF75615">
    <property type="entry name" value="Siroheme synthase middle domains-like"/>
    <property type="match status" value="1"/>
</dbReference>
<protein>
    <recommendedName>
        <fullName evidence="2">precorrin-2 dehydrogenase</fullName>
        <ecNumber evidence="2">1.3.1.76</ecNumber>
    </recommendedName>
</protein>
<dbReference type="InterPro" id="IPR006367">
    <property type="entry name" value="Sirohaem_synthase_N"/>
</dbReference>
<dbReference type="EMBL" id="WJJP01000660">
    <property type="protein sequence ID" value="MBD3326918.1"/>
    <property type="molecule type" value="Genomic_DNA"/>
</dbReference>
<comment type="catalytic activity">
    <reaction evidence="6">
        <text>precorrin-2 + NAD(+) = sirohydrochlorin + NADH + 2 H(+)</text>
        <dbReference type="Rhea" id="RHEA:15613"/>
        <dbReference type="ChEBI" id="CHEBI:15378"/>
        <dbReference type="ChEBI" id="CHEBI:57540"/>
        <dbReference type="ChEBI" id="CHEBI:57945"/>
        <dbReference type="ChEBI" id="CHEBI:58351"/>
        <dbReference type="ChEBI" id="CHEBI:58827"/>
        <dbReference type="EC" id="1.3.1.76"/>
    </reaction>
</comment>
<dbReference type="Pfam" id="PF13241">
    <property type="entry name" value="NAD_binding_7"/>
    <property type="match status" value="1"/>
</dbReference>
<dbReference type="InterPro" id="IPR028161">
    <property type="entry name" value="Met8-like"/>
</dbReference>
<keyword evidence="3" id="KW-0560">Oxidoreductase</keyword>
<dbReference type="GO" id="GO:0004325">
    <property type="term" value="F:ferrochelatase activity"/>
    <property type="evidence" value="ECO:0007669"/>
    <property type="project" value="InterPro"/>
</dbReference>
<keyword evidence="4" id="KW-0520">NAD</keyword>
<reference evidence="8" key="1">
    <citation type="submission" date="2019-11" db="EMBL/GenBank/DDBJ databases">
        <title>Microbial mats filling the niche in hypersaline microbial mats.</title>
        <authorList>
            <person name="Wong H.L."/>
            <person name="Macleod F.I."/>
            <person name="White R.A. III"/>
            <person name="Burns B.P."/>
        </authorList>
    </citation>
    <scope>NUCLEOTIDE SEQUENCE</scope>
    <source>
        <strain evidence="8">Rbin_158</strain>
    </source>
</reference>
<dbReference type="InterPro" id="IPR042518">
    <property type="entry name" value="SirC_C"/>
</dbReference>
<dbReference type="Gene3D" id="3.40.50.720">
    <property type="entry name" value="NAD(P)-binding Rossmann-like Domain"/>
    <property type="match status" value="1"/>
</dbReference>
<comment type="caution">
    <text evidence="8">The sequence shown here is derived from an EMBL/GenBank/DDBJ whole genome shotgun (WGS) entry which is preliminary data.</text>
</comment>
<dbReference type="SUPFAM" id="SSF51735">
    <property type="entry name" value="NAD(P)-binding Rossmann-fold domains"/>
    <property type="match status" value="1"/>
</dbReference>
<gene>
    <name evidence="8" type="ORF">GF339_20200</name>
</gene>
<comment type="pathway">
    <text evidence="1">Porphyrin-containing compound metabolism; siroheme biosynthesis; sirohydrochlorin from precorrin-2: step 1/1.</text>
</comment>
<dbReference type="InterPro" id="IPR036291">
    <property type="entry name" value="NAD(P)-bd_dom_sf"/>
</dbReference>
<evidence type="ECO:0000256" key="3">
    <source>
        <dbReference type="ARBA" id="ARBA00023002"/>
    </source>
</evidence>
<keyword evidence="5" id="KW-0627">Porphyrin biosynthesis</keyword>
<feature type="domain" description="Siroheme synthase central" evidence="7">
    <location>
        <begin position="120"/>
        <end position="146"/>
    </location>
</feature>
<dbReference type="Gene3D" id="1.10.8.610">
    <property type="entry name" value="SirC, precorrin-2 dehydrogenase, C-terminal helical domain-like"/>
    <property type="match status" value="1"/>
</dbReference>
<evidence type="ECO:0000256" key="5">
    <source>
        <dbReference type="ARBA" id="ARBA00023244"/>
    </source>
</evidence>
<evidence type="ECO:0000256" key="6">
    <source>
        <dbReference type="ARBA" id="ARBA00047561"/>
    </source>
</evidence>
<dbReference type="InterPro" id="IPR028281">
    <property type="entry name" value="Sirohaem_synthase_central"/>
</dbReference>
<sequence length="215" mass="23985">MNTLFPIFIDLTGKTCTVIGGGTVALRKIRGLLDCQATVRVVSPASVSPIRDLHQAQQLTLHERAYQPADLNGSFLVVAATNDAAVNTQIYQECTALHILCNVVDKPELCNFYYASVYTQGDLKIAISTNGISPALARRIKAQLADLYPDEFTPYLKYLRGIREVVKMTIPEESQRKAILEKIVSDPSLRTQCKDGQFCQAIDTLDFFKELEKWL</sequence>
<dbReference type="PANTHER" id="PTHR35330">
    <property type="entry name" value="SIROHEME BIOSYNTHESIS PROTEIN MET8"/>
    <property type="match status" value="1"/>
</dbReference>
<name>A0A9D5JZ64_9BACT</name>
<dbReference type="NCBIfam" id="TIGR01470">
    <property type="entry name" value="cysG_Nterm"/>
    <property type="match status" value="1"/>
</dbReference>
<dbReference type="Pfam" id="PF14824">
    <property type="entry name" value="Sirohm_synth_M"/>
    <property type="match status" value="1"/>
</dbReference>
<accession>A0A9D5JZ64</accession>
<evidence type="ECO:0000256" key="4">
    <source>
        <dbReference type="ARBA" id="ARBA00023027"/>
    </source>
</evidence>
<evidence type="ECO:0000313" key="9">
    <source>
        <dbReference type="Proteomes" id="UP000649604"/>
    </source>
</evidence>
<dbReference type="GO" id="GO:0019354">
    <property type="term" value="P:siroheme biosynthetic process"/>
    <property type="evidence" value="ECO:0007669"/>
    <property type="project" value="InterPro"/>
</dbReference>